<evidence type="ECO:0000256" key="6">
    <source>
        <dbReference type="ARBA" id="ARBA00007731"/>
    </source>
</evidence>
<accession>A0A2H5Y4M4</accession>
<evidence type="ECO:0000256" key="10">
    <source>
        <dbReference type="ARBA" id="ARBA00022741"/>
    </source>
</evidence>
<dbReference type="PANTHER" id="PTHR42945">
    <property type="entry name" value="HISTIDINE BIOSYNTHESIS BIFUNCTIONAL PROTEIN"/>
    <property type="match status" value="1"/>
</dbReference>
<dbReference type="Pfam" id="PF01503">
    <property type="entry name" value="PRA-PH"/>
    <property type="match status" value="1"/>
</dbReference>
<evidence type="ECO:0000256" key="14">
    <source>
        <dbReference type="ARBA" id="ARBA00023268"/>
    </source>
</evidence>
<comment type="catalytic activity">
    <reaction evidence="1 15">
        <text>1-(5-phospho-beta-D-ribosyl)-5'-AMP + H2O = 1-(5-phospho-beta-D-ribosyl)-5-[(5-phospho-beta-D-ribosylamino)methylideneamino]imidazole-4-carboxamide</text>
        <dbReference type="Rhea" id="RHEA:20049"/>
        <dbReference type="ChEBI" id="CHEBI:15377"/>
        <dbReference type="ChEBI" id="CHEBI:58435"/>
        <dbReference type="ChEBI" id="CHEBI:59457"/>
        <dbReference type="EC" id="3.5.4.19"/>
    </reaction>
</comment>
<evidence type="ECO:0000256" key="4">
    <source>
        <dbReference type="ARBA" id="ARBA00005169"/>
    </source>
</evidence>
<comment type="catalytic activity">
    <reaction evidence="2 15">
        <text>1-(5-phospho-beta-D-ribosyl)-ATP + H2O = 1-(5-phospho-beta-D-ribosyl)-5'-AMP + diphosphate + H(+)</text>
        <dbReference type="Rhea" id="RHEA:22828"/>
        <dbReference type="ChEBI" id="CHEBI:15377"/>
        <dbReference type="ChEBI" id="CHEBI:15378"/>
        <dbReference type="ChEBI" id="CHEBI:33019"/>
        <dbReference type="ChEBI" id="CHEBI:59457"/>
        <dbReference type="ChEBI" id="CHEBI:73183"/>
        <dbReference type="EC" id="3.6.1.31"/>
    </reaction>
</comment>
<dbReference type="GO" id="GO:0000105">
    <property type="term" value="P:L-histidine biosynthetic process"/>
    <property type="evidence" value="ECO:0007669"/>
    <property type="project" value="UniProtKB-UniRule"/>
</dbReference>
<evidence type="ECO:0000256" key="15">
    <source>
        <dbReference type="HAMAP-Rule" id="MF_01019"/>
    </source>
</evidence>
<organism evidence="17 18">
    <name type="scientific">Candidatus Thermoflexus japonica</name>
    <dbReference type="NCBI Taxonomy" id="2035417"/>
    <lineage>
        <taxon>Bacteria</taxon>
        <taxon>Bacillati</taxon>
        <taxon>Chloroflexota</taxon>
        <taxon>Thermoflexia</taxon>
        <taxon>Thermoflexales</taxon>
        <taxon>Thermoflexaceae</taxon>
        <taxon>Thermoflexus</taxon>
    </lineage>
</organism>
<evidence type="ECO:0000256" key="11">
    <source>
        <dbReference type="ARBA" id="ARBA00022801"/>
    </source>
</evidence>
<keyword evidence="8 15" id="KW-0963">Cytoplasm</keyword>
<dbReference type="Pfam" id="PF01502">
    <property type="entry name" value="PRA-CH"/>
    <property type="match status" value="1"/>
</dbReference>
<evidence type="ECO:0000313" key="18">
    <source>
        <dbReference type="Proteomes" id="UP000236642"/>
    </source>
</evidence>
<evidence type="ECO:0000259" key="16">
    <source>
        <dbReference type="Pfam" id="PF01502"/>
    </source>
</evidence>
<dbReference type="HAMAP" id="MF_01019">
    <property type="entry name" value="HisIE"/>
    <property type="match status" value="1"/>
</dbReference>
<reference evidence="18" key="1">
    <citation type="submission" date="2017-09" db="EMBL/GenBank/DDBJ databases">
        <title>Metaegenomics of thermophilic ammonia-oxidizing enrichment culture.</title>
        <authorList>
            <person name="Kato S."/>
            <person name="Suzuki K."/>
        </authorList>
    </citation>
    <scope>NUCLEOTIDE SEQUENCE [LARGE SCALE GENOMIC DNA]</scope>
</reference>
<feature type="domain" description="Phosphoribosyl-AMP cyclohydrolase" evidence="16">
    <location>
        <begin position="34"/>
        <end position="107"/>
    </location>
</feature>
<keyword evidence="9 15" id="KW-0028">Amino-acid biosynthesis</keyword>
<dbReference type="FunFam" id="3.10.20.810:FF:000001">
    <property type="entry name" value="Histidine biosynthesis bifunctional protein HisIE"/>
    <property type="match status" value="1"/>
</dbReference>
<dbReference type="InterPro" id="IPR038019">
    <property type="entry name" value="PRib_AMP_CycHydrolase_sf"/>
</dbReference>
<evidence type="ECO:0000256" key="8">
    <source>
        <dbReference type="ARBA" id="ARBA00022490"/>
    </source>
</evidence>
<evidence type="ECO:0000256" key="9">
    <source>
        <dbReference type="ARBA" id="ARBA00022605"/>
    </source>
</evidence>
<dbReference type="SUPFAM" id="SSF141734">
    <property type="entry name" value="HisI-like"/>
    <property type="match status" value="1"/>
</dbReference>
<dbReference type="SUPFAM" id="SSF101386">
    <property type="entry name" value="all-alpha NTP pyrophosphatases"/>
    <property type="match status" value="1"/>
</dbReference>
<evidence type="ECO:0000256" key="5">
    <source>
        <dbReference type="ARBA" id="ARBA00005204"/>
    </source>
</evidence>
<dbReference type="AlphaFoldDB" id="A0A2H5Y4M4"/>
<keyword evidence="14 15" id="KW-0511">Multifunctional enzyme</keyword>
<dbReference type="EMBL" id="BEHY01000009">
    <property type="protein sequence ID" value="GBD08387.1"/>
    <property type="molecule type" value="Genomic_DNA"/>
</dbReference>
<dbReference type="InterPro" id="IPR002496">
    <property type="entry name" value="PRib_AMP_CycHydrolase_dom"/>
</dbReference>
<evidence type="ECO:0000313" key="17">
    <source>
        <dbReference type="EMBL" id="GBD08387.1"/>
    </source>
</evidence>
<evidence type="ECO:0000256" key="2">
    <source>
        <dbReference type="ARBA" id="ARBA00001460"/>
    </source>
</evidence>
<evidence type="ECO:0000256" key="12">
    <source>
        <dbReference type="ARBA" id="ARBA00022840"/>
    </source>
</evidence>
<dbReference type="GO" id="GO:0005737">
    <property type="term" value="C:cytoplasm"/>
    <property type="evidence" value="ECO:0007669"/>
    <property type="project" value="UniProtKB-SubCell"/>
</dbReference>
<dbReference type="Gene3D" id="3.10.20.810">
    <property type="entry name" value="Phosphoribosyl-AMP cyclohydrolase"/>
    <property type="match status" value="1"/>
</dbReference>
<name>A0A2H5Y4M4_9CHLR</name>
<evidence type="ECO:0000256" key="7">
    <source>
        <dbReference type="ARBA" id="ARBA00008299"/>
    </source>
</evidence>
<dbReference type="InterPro" id="IPR023019">
    <property type="entry name" value="His_synth_HisIE"/>
</dbReference>
<dbReference type="CDD" id="cd11534">
    <property type="entry name" value="NTP-PPase_HisIE_like"/>
    <property type="match status" value="1"/>
</dbReference>
<comment type="pathway">
    <text evidence="5 15">Amino-acid biosynthesis; L-histidine biosynthesis; L-histidine from 5-phospho-alpha-D-ribose 1-diphosphate: step 2/9.</text>
</comment>
<dbReference type="EC" id="3.5.4.19" evidence="15"/>
<dbReference type="NCBIfam" id="TIGR03188">
    <property type="entry name" value="histidine_hisI"/>
    <property type="match status" value="1"/>
</dbReference>
<comment type="similarity">
    <text evidence="6 15">In the C-terminal section; belongs to the PRA-PH family.</text>
</comment>
<dbReference type="GO" id="GO:0004636">
    <property type="term" value="F:phosphoribosyl-ATP diphosphatase activity"/>
    <property type="evidence" value="ECO:0007669"/>
    <property type="project" value="UniProtKB-UniRule"/>
</dbReference>
<dbReference type="GO" id="GO:0005524">
    <property type="term" value="F:ATP binding"/>
    <property type="evidence" value="ECO:0007669"/>
    <property type="project" value="UniProtKB-KW"/>
</dbReference>
<comment type="subcellular location">
    <subcellularLocation>
        <location evidence="3 15">Cytoplasm</location>
    </subcellularLocation>
</comment>
<feature type="region of interest" description="Phosphoribosyl-ATP pyrophosphohydrolase" evidence="15">
    <location>
        <begin position="123"/>
        <end position="220"/>
    </location>
</feature>
<dbReference type="Proteomes" id="UP000236642">
    <property type="component" value="Unassembled WGS sequence"/>
</dbReference>
<keyword evidence="13 15" id="KW-0368">Histidine biosynthesis</keyword>
<protein>
    <recommendedName>
        <fullName evidence="15">Histidine biosynthesis bifunctional protein HisIE</fullName>
    </recommendedName>
    <domain>
        <recommendedName>
            <fullName evidence="15">Phosphoribosyl-AMP cyclohydrolase</fullName>
            <shortName evidence="15">PRA-CH</shortName>
            <ecNumber evidence="15">3.5.4.19</ecNumber>
        </recommendedName>
    </domain>
    <domain>
        <recommendedName>
            <fullName evidence="15">Phosphoribosyl-ATP pyrophosphatase</fullName>
            <shortName evidence="15">PRA-PH</shortName>
            <ecNumber evidence="15">3.6.1.31</ecNumber>
        </recommendedName>
    </domain>
</protein>
<dbReference type="PANTHER" id="PTHR42945:SF9">
    <property type="entry name" value="HISTIDINE BIOSYNTHESIS BIFUNCTIONAL PROTEIN HISIE"/>
    <property type="match status" value="1"/>
</dbReference>
<dbReference type="NCBIfam" id="NF002747">
    <property type="entry name" value="PRK02759.1"/>
    <property type="match status" value="1"/>
</dbReference>
<keyword evidence="11 15" id="KW-0378">Hydrolase</keyword>
<evidence type="ECO:0000256" key="13">
    <source>
        <dbReference type="ARBA" id="ARBA00023102"/>
    </source>
</evidence>
<proteinExistence type="inferred from homology"/>
<sequence length="220" mass="24283">MTPTSTPSGWSSGSEPVELRPAIVQDARTGRVLMLGWMNDEALQRTLETGLVHFWSRSRGRLWRKGETSGNVLRVVEIRLDCDGDALLVQAIPAGPTCHTGRPSCFHRELRGEELPPPSGHILHRLEEVVQDRQRHPIEGSYTVQLLAAGPDEIAKKIGEEAIEVALALSRQSDRRSLEEAADLLYMLTVGLVARGLSWDAVLEVLSERRGMGTIPGKRP</sequence>
<dbReference type="NCBIfam" id="NF000768">
    <property type="entry name" value="PRK00051.1"/>
    <property type="match status" value="1"/>
</dbReference>
<keyword evidence="12 15" id="KW-0067">ATP-binding</keyword>
<dbReference type="InterPro" id="IPR008179">
    <property type="entry name" value="HisE"/>
</dbReference>
<feature type="region of interest" description="Phosphoribosyl-AMP cyclohydrolase" evidence="15">
    <location>
        <begin position="1"/>
        <end position="122"/>
    </location>
</feature>
<gene>
    <name evidence="15 17" type="primary">hisI</name>
    <name evidence="15" type="synonym">hisIE</name>
    <name evidence="17" type="ORF">HRbin22_00627</name>
</gene>
<dbReference type="Gene3D" id="1.10.287.1080">
    <property type="entry name" value="MazG-like"/>
    <property type="match status" value="1"/>
</dbReference>
<dbReference type="InterPro" id="IPR026660">
    <property type="entry name" value="PRA-CH"/>
</dbReference>
<keyword evidence="10 15" id="KW-0547">Nucleotide-binding</keyword>
<comment type="caution">
    <text evidence="17">The sequence shown here is derived from an EMBL/GenBank/DDBJ whole genome shotgun (WGS) entry which is preliminary data.</text>
</comment>
<comment type="pathway">
    <text evidence="4 15">Amino-acid biosynthesis; L-histidine biosynthesis; L-histidine from 5-phospho-alpha-D-ribose 1-diphosphate: step 3/9.</text>
</comment>
<dbReference type="EC" id="3.6.1.31" evidence="15"/>
<dbReference type="GO" id="GO:0004635">
    <property type="term" value="F:phosphoribosyl-AMP cyclohydrolase activity"/>
    <property type="evidence" value="ECO:0007669"/>
    <property type="project" value="UniProtKB-UniRule"/>
</dbReference>
<dbReference type="InterPro" id="IPR021130">
    <property type="entry name" value="PRib-ATP_PPHydrolase-like"/>
</dbReference>
<dbReference type="UniPathway" id="UPA00031">
    <property type="reaction ID" value="UER00007"/>
</dbReference>
<evidence type="ECO:0000256" key="3">
    <source>
        <dbReference type="ARBA" id="ARBA00004496"/>
    </source>
</evidence>
<dbReference type="HAMAP" id="MF_01021">
    <property type="entry name" value="HisI"/>
    <property type="match status" value="1"/>
</dbReference>
<evidence type="ECO:0000256" key="1">
    <source>
        <dbReference type="ARBA" id="ARBA00000024"/>
    </source>
</evidence>
<comment type="similarity">
    <text evidence="7 15">In the N-terminal section; belongs to the PRA-CH family.</text>
</comment>